<dbReference type="RefSeq" id="WP_139230236.1">
    <property type="nucleotide sequence ID" value="NZ_FPAS01000001.1"/>
</dbReference>
<evidence type="ECO:0000313" key="1">
    <source>
        <dbReference type="EMBL" id="SFT47698.1"/>
    </source>
</evidence>
<accession>A0A1I6YB45</accession>
<gene>
    <name evidence="1" type="ORF">SAMN05216474_0775</name>
</gene>
<proteinExistence type="predicted"/>
<reference evidence="1 2" key="1">
    <citation type="submission" date="2016-10" db="EMBL/GenBank/DDBJ databases">
        <authorList>
            <person name="de Groot N.N."/>
        </authorList>
    </citation>
    <scope>NUCLEOTIDE SEQUENCE [LARGE SCALE GENOMIC DNA]</scope>
    <source>
        <strain evidence="1 2">CGMCC 1.7005</strain>
    </source>
</reference>
<dbReference type="EMBL" id="FPAS01000001">
    <property type="protein sequence ID" value="SFT47698.1"/>
    <property type="molecule type" value="Genomic_DNA"/>
</dbReference>
<dbReference type="STRING" id="477690.SAMN05216474_0775"/>
<protein>
    <submittedName>
        <fullName evidence="1">Uncharacterized protein</fullName>
    </submittedName>
</protein>
<evidence type="ECO:0000313" key="2">
    <source>
        <dbReference type="Proteomes" id="UP000236454"/>
    </source>
</evidence>
<dbReference type="Proteomes" id="UP000236454">
    <property type="component" value="Unassembled WGS sequence"/>
</dbReference>
<sequence length="142" mass="16715">MTILISQYTKTGNLELTHKVEQALKSHFEHLKLIKNEPLPQIFQKPDLQITILCNHNDANQSFVDDWLYCQKKGIASLLFVEQDRWVPNKFKNILVNYTNENFQQGLEDLISNIKTMKIDEKEDLKPKSNKFFNKIFNTFIA</sequence>
<dbReference type="AlphaFoldDB" id="A0A1I6YB45"/>
<organism evidence="1 2">
    <name type="scientific">Lishizhenia tianjinensis</name>
    <dbReference type="NCBI Taxonomy" id="477690"/>
    <lineage>
        <taxon>Bacteria</taxon>
        <taxon>Pseudomonadati</taxon>
        <taxon>Bacteroidota</taxon>
        <taxon>Flavobacteriia</taxon>
        <taxon>Flavobacteriales</taxon>
        <taxon>Crocinitomicaceae</taxon>
        <taxon>Lishizhenia</taxon>
    </lineage>
</organism>
<name>A0A1I6YB45_9FLAO</name>
<keyword evidence="2" id="KW-1185">Reference proteome</keyword>